<keyword evidence="2" id="KW-0472">Membrane</keyword>
<feature type="region of interest" description="Disordered" evidence="1">
    <location>
        <begin position="300"/>
        <end position="350"/>
    </location>
</feature>
<evidence type="ECO:0000313" key="4">
    <source>
        <dbReference type="Proteomes" id="UP000284403"/>
    </source>
</evidence>
<keyword evidence="2" id="KW-0812">Transmembrane</keyword>
<feature type="compositionally biased region" description="Polar residues" evidence="1">
    <location>
        <begin position="331"/>
        <end position="341"/>
    </location>
</feature>
<gene>
    <name evidence="3" type="ORF">Tco025E_06544</name>
</gene>
<dbReference type="RefSeq" id="XP_029226465.1">
    <property type="nucleotide sequence ID" value="XM_029373419.1"/>
</dbReference>
<evidence type="ECO:0000313" key="3">
    <source>
        <dbReference type="EMBL" id="RNF11974.1"/>
    </source>
</evidence>
<keyword evidence="2" id="KW-1133">Transmembrane helix</keyword>
<dbReference type="Proteomes" id="UP000284403">
    <property type="component" value="Unassembled WGS sequence"/>
</dbReference>
<comment type="caution">
    <text evidence="3">The sequence shown here is derived from an EMBL/GenBank/DDBJ whole genome shotgun (WGS) entry which is preliminary data.</text>
</comment>
<feature type="region of interest" description="Disordered" evidence="1">
    <location>
        <begin position="1"/>
        <end position="21"/>
    </location>
</feature>
<keyword evidence="4" id="KW-1185">Reference proteome</keyword>
<dbReference type="EMBL" id="MKKU01000449">
    <property type="protein sequence ID" value="RNF11974.1"/>
    <property type="molecule type" value="Genomic_DNA"/>
</dbReference>
<sequence length="394" mass="43665">MSERVEQSLPPVSENCVSASPTAPLPAASTALRDIPHLASLDSTWGKGTPFNTGLSAAALPLTSTAGGRGGIPNVHGRRKGGPMTLYVRSPSVENKEFGSRDDIKEYKQGDVQEENVLSPAEGDTEESWFSPVLQALHMGATVTRAVRNAFPGVVNPPKRRCGFTGLLLFIFFMVVFIFLLHVAEDRMQWLSRIVTYYNEQNLLIATSLTEQMLEKADELNELMKPFKRTPAAALEKATRTLEGVTELRDASVEQLHSRMLYPGPVDDVKFLLEEHVAYKMNLARMVKEELQWLDEKKQESYGRRTHPNEAALDRKRLGTNGKVTRDNKLTGASRQQQGPSAQGGVSRPRIEVTVPKKVQEVTGGKKEHSSSYLLGRVVAVLVLFLLTVLYLRL</sequence>
<protein>
    <submittedName>
        <fullName evidence="3">Uncharacterized protein</fullName>
    </submittedName>
</protein>
<accession>A0A3S5ISL2</accession>
<feature type="transmembrane region" description="Helical" evidence="2">
    <location>
        <begin position="164"/>
        <end position="184"/>
    </location>
</feature>
<proteinExistence type="predicted"/>
<feature type="region of interest" description="Disordered" evidence="1">
    <location>
        <begin position="64"/>
        <end position="84"/>
    </location>
</feature>
<organism evidence="3 4">
    <name type="scientific">Trypanosoma conorhini</name>
    <dbReference type="NCBI Taxonomy" id="83891"/>
    <lineage>
        <taxon>Eukaryota</taxon>
        <taxon>Discoba</taxon>
        <taxon>Euglenozoa</taxon>
        <taxon>Kinetoplastea</taxon>
        <taxon>Metakinetoplastina</taxon>
        <taxon>Trypanosomatida</taxon>
        <taxon>Trypanosomatidae</taxon>
        <taxon>Trypanosoma</taxon>
    </lineage>
</organism>
<dbReference type="OrthoDB" id="265427at2759"/>
<feature type="transmembrane region" description="Helical" evidence="2">
    <location>
        <begin position="374"/>
        <end position="392"/>
    </location>
</feature>
<dbReference type="AlphaFoldDB" id="A0A3S5ISL2"/>
<dbReference type="GeneID" id="40320155"/>
<reference evidence="3 4" key="1">
    <citation type="journal article" date="2018" name="BMC Genomics">
        <title>Genomic comparison of Trypanosoma conorhini and Trypanosoma rangeli to Trypanosoma cruzi strains of high and low virulence.</title>
        <authorList>
            <person name="Bradwell K.R."/>
            <person name="Koparde V.N."/>
            <person name="Matveyev A.V."/>
            <person name="Serrano M.G."/>
            <person name="Alves J.M."/>
            <person name="Parikh H."/>
            <person name="Huang B."/>
            <person name="Lee V."/>
            <person name="Espinosa-Alvarez O."/>
            <person name="Ortiz P.A."/>
            <person name="Costa-Martins A.G."/>
            <person name="Teixeira M.M."/>
            <person name="Buck G.A."/>
        </authorList>
    </citation>
    <scope>NUCLEOTIDE SEQUENCE [LARGE SCALE GENOMIC DNA]</scope>
    <source>
        <strain evidence="3 4">025E</strain>
    </source>
</reference>
<name>A0A3S5ISL2_9TRYP</name>
<evidence type="ECO:0000256" key="2">
    <source>
        <dbReference type="SAM" id="Phobius"/>
    </source>
</evidence>
<evidence type="ECO:0000256" key="1">
    <source>
        <dbReference type="SAM" id="MobiDB-lite"/>
    </source>
</evidence>